<accession>A0A811RM96</accession>
<dbReference type="Pfam" id="PF07777">
    <property type="entry name" value="MFMR"/>
    <property type="match status" value="1"/>
</dbReference>
<keyword evidence="3" id="KW-0805">Transcription regulation</keyword>
<dbReference type="InterPro" id="IPR004827">
    <property type="entry name" value="bZIP"/>
</dbReference>
<comment type="similarity">
    <text evidence="2">Belongs to the bZIP family.</text>
</comment>
<dbReference type="InterPro" id="IPR046347">
    <property type="entry name" value="bZIP_sf"/>
</dbReference>
<feature type="compositionally biased region" description="Polar residues" evidence="8">
    <location>
        <begin position="190"/>
        <end position="200"/>
    </location>
</feature>
<evidence type="ECO:0000256" key="7">
    <source>
        <dbReference type="SAM" id="Coils"/>
    </source>
</evidence>
<organism evidence="11 12">
    <name type="scientific">Miscanthus lutarioriparius</name>
    <dbReference type="NCBI Taxonomy" id="422564"/>
    <lineage>
        <taxon>Eukaryota</taxon>
        <taxon>Viridiplantae</taxon>
        <taxon>Streptophyta</taxon>
        <taxon>Embryophyta</taxon>
        <taxon>Tracheophyta</taxon>
        <taxon>Spermatophyta</taxon>
        <taxon>Magnoliopsida</taxon>
        <taxon>Liliopsida</taxon>
        <taxon>Poales</taxon>
        <taxon>Poaceae</taxon>
        <taxon>PACMAD clade</taxon>
        <taxon>Panicoideae</taxon>
        <taxon>Andropogonodae</taxon>
        <taxon>Andropogoneae</taxon>
        <taxon>Saccharinae</taxon>
        <taxon>Miscanthus</taxon>
    </lineage>
</organism>
<keyword evidence="7" id="KW-0175">Coiled coil</keyword>
<keyword evidence="12" id="KW-1185">Reference proteome</keyword>
<comment type="caution">
    <text evidence="11">The sequence shown here is derived from an EMBL/GenBank/DDBJ whole genome shotgun (WGS) entry which is preliminary data.</text>
</comment>
<evidence type="ECO:0000256" key="1">
    <source>
        <dbReference type="ARBA" id="ARBA00004123"/>
    </source>
</evidence>
<evidence type="ECO:0000256" key="6">
    <source>
        <dbReference type="ARBA" id="ARBA00023242"/>
    </source>
</evidence>
<dbReference type="SUPFAM" id="SSF57959">
    <property type="entry name" value="Leucine zipper domain"/>
    <property type="match status" value="1"/>
</dbReference>
<keyword evidence="5" id="KW-0804">Transcription</keyword>
<dbReference type="PANTHER" id="PTHR45967:SF46">
    <property type="entry name" value="OS02G0578500 PROTEIN"/>
    <property type="match status" value="1"/>
</dbReference>
<feature type="coiled-coil region" evidence="7">
    <location>
        <begin position="664"/>
        <end position="710"/>
    </location>
</feature>
<feature type="compositionally biased region" description="Basic and acidic residues" evidence="8">
    <location>
        <begin position="304"/>
        <end position="325"/>
    </location>
</feature>
<evidence type="ECO:0000256" key="9">
    <source>
        <dbReference type="SAM" id="Phobius"/>
    </source>
</evidence>
<dbReference type="GO" id="GO:0005634">
    <property type="term" value="C:nucleus"/>
    <property type="evidence" value="ECO:0007669"/>
    <property type="project" value="UniProtKB-SubCell"/>
</dbReference>
<evidence type="ECO:0000256" key="8">
    <source>
        <dbReference type="SAM" id="MobiDB-lite"/>
    </source>
</evidence>
<keyword evidence="9" id="KW-1133">Transmembrane helix</keyword>
<evidence type="ECO:0000313" key="11">
    <source>
        <dbReference type="EMBL" id="CAD6271151.1"/>
    </source>
</evidence>
<dbReference type="GO" id="GO:0000976">
    <property type="term" value="F:transcription cis-regulatory region binding"/>
    <property type="evidence" value="ECO:0007669"/>
    <property type="project" value="UniProtKB-ARBA"/>
</dbReference>
<dbReference type="InterPro" id="IPR045314">
    <property type="entry name" value="bZIP_plant_GBF1"/>
</dbReference>
<dbReference type="SMART" id="SM00338">
    <property type="entry name" value="BRLZ"/>
    <property type="match status" value="1"/>
</dbReference>
<dbReference type="AlphaFoldDB" id="A0A811RM96"/>
<feature type="compositionally biased region" description="Basic and acidic residues" evidence="8">
    <location>
        <begin position="171"/>
        <end position="186"/>
    </location>
</feature>
<dbReference type="PANTHER" id="PTHR45967">
    <property type="entry name" value="G-BOX-BINDING FACTOR 3-RELATED"/>
    <property type="match status" value="1"/>
</dbReference>
<reference evidence="11" key="1">
    <citation type="submission" date="2020-10" db="EMBL/GenBank/DDBJ databases">
        <authorList>
            <person name="Han B."/>
            <person name="Lu T."/>
            <person name="Zhao Q."/>
            <person name="Huang X."/>
            <person name="Zhao Y."/>
        </authorList>
    </citation>
    <scope>NUCLEOTIDE SEQUENCE</scope>
</reference>
<feature type="region of interest" description="Disordered" evidence="8">
    <location>
        <begin position="165"/>
        <end position="242"/>
    </location>
</feature>
<evidence type="ECO:0000259" key="10">
    <source>
        <dbReference type="PROSITE" id="PS50217"/>
    </source>
</evidence>
<dbReference type="Proteomes" id="UP000604825">
    <property type="component" value="Unassembled WGS sequence"/>
</dbReference>
<dbReference type="FunFam" id="1.20.5.170:FF:000063">
    <property type="entry name" value="G-box binding factor 3"/>
    <property type="match status" value="1"/>
</dbReference>
<evidence type="ECO:0000256" key="3">
    <source>
        <dbReference type="ARBA" id="ARBA00023015"/>
    </source>
</evidence>
<dbReference type="EMBL" id="CAJGYO010000016">
    <property type="protein sequence ID" value="CAD6271151.1"/>
    <property type="molecule type" value="Genomic_DNA"/>
</dbReference>
<feature type="region of interest" description="Disordered" evidence="8">
    <location>
        <begin position="303"/>
        <end position="337"/>
    </location>
</feature>
<feature type="compositionally biased region" description="Low complexity" evidence="8">
    <location>
        <begin position="201"/>
        <end position="213"/>
    </location>
</feature>
<dbReference type="Gene3D" id="1.20.5.170">
    <property type="match status" value="1"/>
</dbReference>
<dbReference type="InterPro" id="IPR044827">
    <property type="entry name" value="GBF-like"/>
</dbReference>
<keyword evidence="6" id="KW-0539">Nucleus</keyword>
<keyword evidence="9" id="KW-0812">Transmembrane</keyword>
<proteinExistence type="inferred from homology"/>
<protein>
    <recommendedName>
        <fullName evidence="10">BZIP domain-containing protein</fullName>
    </recommendedName>
</protein>
<dbReference type="InterPro" id="IPR012900">
    <property type="entry name" value="MFMR"/>
</dbReference>
<name>A0A811RM96_9POAL</name>
<evidence type="ECO:0000256" key="5">
    <source>
        <dbReference type="ARBA" id="ARBA00023163"/>
    </source>
</evidence>
<evidence type="ECO:0000313" key="12">
    <source>
        <dbReference type="Proteomes" id="UP000604825"/>
    </source>
</evidence>
<dbReference type="OrthoDB" id="1642657at2759"/>
<dbReference type="CDD" id="cd14702">
    <property type="entry name" value="bZIP_plant_GBF1"/>
    <property type="match status" value="1"/>
</dbReference>
<dbReference type="PROSITE" id="PS00036">
    <property type="entry name" value="BZIP_BASIC"/>
    <property type="match status" value="1"/>
</dbReference>
<comment type="subcellular location">
    <subcellularLocation>
        <location evidence="1">Nucleus</location>
    </subcellularLocation>
</comment>
<gene>
    <name evidence="11" type="ORF">NCGR_LOCUS54438</name>
</gene>
<dbReference type="PROSITE" id="PS50217">
    <property type="entry name" value="BZIP"/>
    <property type="match status" value="1"/>
</dbReference>
<evidence type="ECO:0000256" key="2">
    <source>
        <dbReference type="ARBA" id="ARBA00007163"/>
    </source>
</evidence>
<dbReference type="GO" id="GO:0005737">
    <property type="term" value="C:cytoplasm"/>
    <property type="evidence" value="ECO:0007669"/>
    <property type="project" value="UniProtKB-ARBA"/>
</dbReference>
<feature type="transmembrane region" description="Helical" evidence="9">
    <location>
        <begin position="23"/>
        <end position="44"/>
    </location>
</feature>
<sequence length="742" mass="82356">MLVDFSCLPARFMLALSHRNIELHLVIWLSLVVYIEVAHAWRLFMHMFVMETLRAVLHDRLADIVMAQDEAVAQKTGNTASPSKDYPTPSPYPDWSTMQAYYGPGVLPPTYFAPAIAPGHPPPYMWGPQPIMPPPFGTPYAAVYPHGGAYPHPFVPMMSTPLSVEPAKSANSKEKNSNKKLKEIDRTAVSAGSGNSKRTMSSSEDYSAEGSSDVNDQKVNKTSRKRSSDDGPGAETTTGANTECVLAPNHTLGNAAILPHHCFPAPVIKPSPTNVANSRAIGTAISPSPGVMVPAHTAVQSDLSIKDERELKREKRKQSNRESARRSRLRKQAETEELATQVESLTAENTSLRSEIGRLTESSKKLRFENSALMVKLKDTATPTPAEPSPRAAAENFLSMIDSAKAAGVSRHTEHGEPKLRQLMDSSPATDVAAVAFLKEFQVFNDKASAINSNGVCSKLAKMIKRSLWPGQRLAVGKCEYKNIIEASFVSGIHCLFNEAVLEVMWGLKYLIKVLVPDEEVELTNEDHFQMCQGLKLVLNLYGFEVESKMVNSDIVDMASIVYESDRCVDKRASYLDHGRAKLSEVSTINSTNWDEVKLATALKLICYPEEQVETGDSEEMLSESEAEQLLADAHLYETKLHKPAYLKIYSNFVWVRGVRRKALSQLESMVKKAREELKLHQVSLDSFTVKEAEEELKLHQGSMVKEAREELQLCEVSLDSFMDKEAKEELKLHQGCSMRMD</sequence>
<keyword evidence="9" id="KW-0472">Membrane</keyword>
<evidence type="ECO:0000256" key="4">
    <source>
        <dbReference type="ARBA" id="ARBA00023125"/>
    </source>
</evidence>
<dbReference type="GO" id="GO:0003700">
    <property type="term" value="F:DNA-binding transcription factor activity"/>
    <property type="evidence" value="ECO:0007669"/>
    <property type="project" value="InterPro"/>
</dbReference>
<feature type="domain" description="BZIP" evidence="10">
    <location>
        <begin position="310"/>
        <end position="373"/>
    </location>
</feature>
<dbReference type="Pfam" id="PF00170">
    <property type="entry name" value="bZIP_1"/>
    <property type="match status" value="1"/>
</dbReference>
<keyword evidence="4" id="KW-0238">DNA-binding</keyword>